<evidence type="ECO:0000313" key="2">
    <source>
        <dbReference type="EMBL" id="PIS21429.1"/>
    </source>
</evidence>
<gene>
    <name evidence="2" type="ORF">COT51_02780</name>
</gene>
<evidence type="ECO:0000313" key="3">
    <source>
        <dbReference type="Proteomes" id="UP000231098"/>
    </source>
</evidence>
<reference evidence="3" key="1">
    <citation type="submission" date="2017-09" db="EMBL/GenBank/DDBJ databases">
        <title>Depth-based differentiation of microbial function through sediment-hosted aquifers and enrichment of novel symbionts in the deep terrestrial subsurface.</title>
        <authorList>
            <person name="Probst A.J."/>
            <person name="Ladd B."/>
            <person name="Jarett J.K."/>
            <person name="Geller-Mcgrath D.E."/>
            <person name="Sieber C.M.K."/>
            <person name="Emerson J.B."/>
            <person name="Anantharaman K."/>
            <person name="Thomas B.C."/>
            <person name="Malmstrom R."/>
            <person name="Stieglmeier M."/>
            <person name="Klingl A."/>
            <person name="Woyke T."/>
            <person name="Ryan C.M."/>
            <person name="Banfield J.F."/>
        </authorList>
    </citation>
    <scope>NUCLEOTIDE SEQUENCE [LARGE SCALE GENOMIC DNA]</scope>
</reference>
<feature type="region of interest" description="Disordered" evidence="1">
    <location>
        <begin position="23"/>
        <end position="98"/>
    </location>
</feature>
<feature type="compositionally biased region" description="Basic and acidic residues" evidence="1">
    <location>
        <begin position="75"/>
        <end position="85"/>
    </location>
</feature>
<proteinExistence type="predicted"/>
<dbReference type="AlphaFoldDB" id="A0A2H0XB76"/>
<dbReference type="Proteomes" id="UP000231098">
    <property type="component" value="Unassembled WGS sequence"/>
</dbReference>
<organism evidence="2 3">
    <name type="scientific">candidate division WWE3 bacterium CG08_land_8_20_14_0_20_41_15</name>
    <dbReference type="NCBI Taxonomy" id="1975086"/>
    <lineage>
        <taxon>Bacteria</taxon>
        <taxon>Katanobacteria</taxon>
    </lineage>
</organism>
<protein>
    <submittedName>
        <fullName evidence="2">Uncharacterized protein</fullName>
    </submittedName>
</protein>
<sequence length="98" mass="10658">MPAFFSRKQETVTPPLSEVKLPSEEGLVTSEQPMVTTARERSAISSLESPTPVGKTPISESALKAPEAVIIQQEPQEKDPKEAKAWDALAQETQKGIQ</sequence>
<dbReference type="EMBL" id="PEYV01000049">
    <property type="protein sequence ID" value="PIS21429.1"/>
    <property type="molecule type" value="Genomic_DNA"/>
</dbReference>
<comment type="caution">
    <text evidence="2">The sequence shown here is derived from an EMBL/GenBank/DDBJ whole genome shotgun (WGS) entry which is preliminary data.</text>
</comment>
<name>A0A2H0XB76_UNCKA</name>
<accession>A0A2H0XB76</accession>
<evidence type="ECO:0000256" key="1">
    <source>
        <dbReference type="SAM" id="MobiDB-lite"/>
    </source>
</evidence>